<name>A0ABN8IHC0_9NEOP</name>
<proteinExistence type="predicted"/>
<keyword evidence="2" id="KW-1185">Reference proteome</keyword>
<evidence type="ECO:0000313" key="2">
    <source>
        <dbReference type="Proteomes" id="UP000837857"/>
    </source>
</evidence>
<accession>A0ABN8IHC0</accession>
<sequence>MMLGACLAGALHTEALRWAALGAICYRCGLGTRAGALRQVRGRLCALAALHAHLCAPALAAVSALALRDASLDRRILEGALVARSRGPCGGLALALRRGSSPAAPALAALNYALSLVAVPLALKFFCGQASWPPPSSVLWTACGTAGPFALGWWRRAGGGAPRGGGAAPRLLALLLLYVDCCALLRDAEGALYVTDVMATLFLEVSGVSLALALSSLYAHFGLLSRCESRALALAAVPKAPGLGWEARAGCMASGPARLPAVFLAPAQALLMAALYGADADADADADQMDALSYATALPSHHIK</sequence>
<gene>
    <name evidence="1" type="ORF">IPOD504_LOCUS9291</name>
</gene>
<dbReference type="Gene3D" id="1.20.1530.20">
    <property type="match status" value="1"/>
</dbReference>
<dbReference type="InterPro" id="IPR038770">
    <property type="entry name" value="Na+/solute_symporter_sf"/>
</dbReference>
<evidence type="ECO:0000313" key="1">
    <source>
        <dbReference type="EMBL" id="CAH2056010.1"/>
    </source>
</evidence>
<dbReference type="Proteomes" id="UP000837857">
    <property type="component" value="Chromosome 23"/>
</dbReference>
<organism evidence="1 2">
    <name type="scientific">Iphiclides podalirius</name>
    <name type="common">scarce swallowtail</name>
    <dbReference type="NCBI Taxonomy" id="110791"/>
    <lineage>
        <taxon>Eukaryota</taxon>
        <taxon>Metazoa</taxon>
        <taxon>Ecdysozoa</taxon>
        <taxon>Arthropoda</taxon>
        <taxon>Hexapoda</taxon>
        <taxon>Insecta</taxon>
        <taxon>Pterygota</taxon>
        <taxon>Neoptera</taxon>
        <taxon>Endopterygota</taxon>
        <taxon>Lepidoptera</taxon>
        <taxon>Glossata</taxon>
        <taxon>Ditrysia</taxon>
        <taxon>Papilionoidea</taxon>
        <taxon>Papilionidae</taxon>
        <taxon>Papilioninae</taxon>
        <taxon>Iphiclides</taxon>
    </lineage>
</organism>
<protein>
    <submittedName>
        <fullName evidence="1">Uncharacterized protein</fullName>
    </submittedName>
</protein>
<feature type="non-terminal residue" evidence="1">
    <location>
        <position position="1"/>
    </location>
</feature>
<dbReference type="EMBL" id="OW152835">
    <property type="protein sequence ID" value="CAH2056010.1"/>
    <property type="molecule type" value="Genomic_DNA"/>
</dbReference>
<reference evidence="1" key="1">
    <citation type="submission" date="2022-03" db="EMBL/GenBank/DDBJ databases">
        <authorList>
            <person name="Martin H S."/>
        </authorList>
    </citation>
    <scope>NUCLEOTIDE SEQUENCE</scope>
</reference>